<evidence type="ECO:0000313" key="7">
    <source>
        <dbReference type="Proteomes" id="UP000037178"/>
    </source>
</evidence>
<protein>
    <submittedName>
        <fullName evidence="6">Gfa-like protein</fullName>
    </submittedName>
</protein>
<gene>
    <name evidence="6" type="ORF">AIOL_004683</name>
</gene>
<dbReference type="Gene3D" id="3.90.1590.10">
    <property type="entry name" value="glutathione-dependent formaldehyde- activating enzyme (gfa)"/>
    <property type="match status" value="1"/>
</dbReference>
<comment type="similarity">
    <text evidence="1">Belongs to the Gfa family.</text>
</comment>
<keyword evidence="7" id="KW-1185">Reference proteome</keyword>
<evidence type="ECO:0000256" key="4">
    <source>
        <dbReference type="ARBA" id="ARBA00023239"/>
    </source>
</evidence>
<dbReference type="Proteomes" id="UP000037178">
    <property type="component" value="Unassembled WGS sequence"/>
</dbReference>
<dbReference type="PROSITE" id="PS51891">
    <property type="entry name" value="CENP_V_GFA"/>
    <property type="match status" value="1"/>
</dbReference>
<evidence type="ECO:0000256" key="3">
    <source>
        <dbReference type="ARBA" id="ARBA00022833"/>
    </source>
</evidence>
<evidence type="ECO:0000256" key="1">
    <source>
        <dbReference type="ARBA" id="ARBA00005495"/>
    </source>
</evidence>
<dbReference type="RefSeq" id="WP_235439144.1">
    <property type="nucleotide sequence ID" value="NZ_LFTY01000002.1"/>
</dbReference>
<reference evidence="6 7" key="1">
    <citation type="submission" date="2015-06" db="EMBL/GenBank/DDBJ databases">
        <title>Draft genome sequence of an Alphaproteobacteria species associated to the Mediterranean sponge Oscarella lobularis.</title>
        <authorList>
            <person name="Jourda C."/>
            <person name="Santini S."/>
            <person name="Claverie J.-M."/>
        </authorList>
    </citation>
    <scope>NUCLEOTIDE SEQUENCE [LARGE SCALE GENOMIC DNA]</scope>
    <source>
        <strain evidence="6">IGS</strain>
    </source>
</reference>
<dbReference type="GO" id="GO:0046872">
    <property type="term" value="F:metal ion binding"/>
    <property type="evidence" value="ECO:0007669"/>
    <property type="project" value="UniProtKB-KW"/>
</dbReference>
<dbReference type="PANTHER" id="PTHR33337:SF40">
    <property type="entry name" value="CENP-V_GFA DOMAIN-CONTAINING PROTEIN-RELATED"/>
    <property type="match status" value="1"/>
</dbReference>
<keyword evidence="3" id="KW-0862">Zinc</keyword>
<proteinExistence type="inferred from homology"/>
<organism evidence="6 7">
    <name type="scientific">Candidatus Rhodobacter oscarellae</name>
    <dbReference type="NCBI Taxonomy" id="1675527"/>
    <lineage>
        <taxon>Bacteria</taxon>
        <taxon>Pseudomonadati</taxon>
        <taxon>Pseudomonadota</taxon>
        <taxon>Alphaproteobacteria</taxon>
        <taxon>Rhodobacterales</taxon>
        <taxon>Rhodobacter group</taxon>
        <taxon>Rhodobacter</taxon>
    </lineage>
</organism>
<dbReference type="InterPro" id="IPR006913">
    <property type="entry name" value="CENP-V/GFA"/>
</dbReference>
<feature type="domain" description="CENP-V/GFA" evidence="5">
    <location>
        <begin position="1"/>
        <end position="104"/>
    </location>
</feature>
<dbReference type="SUPFAM" id="SSF51316">
    <property type="entry name" value="Mss4-like"/>
    <property type="match status" value="1"/>
</dbReference>
<dbReference type="AlphaFoldDB" id="A0A0J9EA93"/>
<dbReference type="InterPro" id="IPR011057">
    <property type="entry name" value="Mss4-like_sf"/>
</dbReference>
<dbReference type="GO" id="GO:0016846">
    <property type="term" value="F:carbon-sulfur lyase activity"/>
    <property type="evidence" value="ECO:0007669"/>
    <property type="project" value="InterPro"/>
</dbReference>
<evidence type="ECO:0000313" key="6">
    <source>
        <dbReference type="EMBL" id="KMW59700.1"/>
    </source>
</evidence>
<sequence length="138" mass="14774">MKGQCMCGAVTVTAELARDNLTACHCEMCRRWCSGPFVAVEAKPGAKITGPAKVVQTSDWAERAHCAECGSGLWYRMTDPAGPHRFAAGLFDTGEMPIALEVWIDQKPAGYAFAGERRQMTGAEIVAFFTGPSDGAGR</sequence>
<dbReference type="Pfam" id="PF04828">
    <property type="entry name" value="GFA"/>
    <property type="match status" value="1"/>
</dbReference>
<keyword evidence="4" id="KW-0456">Lyase</keyword>
<keyword evidence="2" id="KW-0479">Metal-binding</keyword>
<dbReference type="EMBL" id="LFTY01000002">
    <property type="protein sequence ID" value="KMW59700.1"/>
    <property type="molecule type" value="Genomic_DNA"/>
</dbReference>
<dbReference type="PANTHER" id="PTHR33337">
    <property type="entry name" value="GFA DOMAIN-CONTAINING PROTEIN"/>
    <property type="match status" value="1"/>
</dbReference>
<evidence type="ECO:0000259" key="5">
    <source>
        <dbReference type="PROSITE" id="PS51891"/>
    </source>
</evidence>
<dbReference type="PATRIC" id="fig|1675527.3.peg.4918"/>
<dbReference type="STRING" id="1675527.AIOL_004683"/>
<evidence type="ECO:0000256" key="2">
    <source>
        <dbReference type="ARBA" id="ARBA00022723"/>
    </source>
</evidence>
<name>A0A0J9EA93_9RHOB</name>
<accession>A0A0J9EA93</accession>
<comment type="caution">
    <text evidence="6">The sequence shown here is derived from an EMBL/GenBank/DDBJ whole genome shotgun (WGS) entry which is preliminary data.</text>
</comment>